<dbReference type="EMBL" id="JAZHYP010000015">
    <property type="protein sequence ID" value="MEN3325174.1"/>
    <property type="molecule type" value="Genomic_DNA"/>
</dbReference>
<reference evidence="3 4" key="1">
    <citation type="submission" date="2024-01" db="EMBL/GenBank/DDBJ databases">
        <title>Mariniflexile litorale sp. nov., isolated from the shallow sediments of the Sea of Japan.</title>
        <authorList>
            <person name="Romanenko L."/>
            <person name="Bystritskaya E."/>
            <person name="Isaeva M."/>
        </authorList>
    </citation>
    <scope>NUCLEOTIDE SEQUENCE [LARGE SCALE GENOMIC DNA]</scope>
    <source>
        <strain evidence="3 4">KCTC 32427</strain>
    </source>
</reference>
<proteinExistence type="predicted"/>
<gene>
    <name evidence="3" type="ORF">VP395_15675</name>
</gene>
<evidence type="ECO:0000313" key="4">
    <source>
        <dbReference type="Proteomes" id="UP001416393"/>
    </source>
</evidence>
<dbReference type="Pfam" id="PF13505">
    <property type="entry name" value="OMP_b-brl"/>
    <property type="match status" value="1"/>
</dbReference>
<dbReference type="InterPro" id="IPR027385">
    <property type="entry name" value="Beta-barrel_OMP"/>
</dbReference>
<dbReference type="InterPro" id="IPR011250">
    <property type="entry name" value="OMP/PagP_B-barrel"/>
</dbReference>
<dbReference type="SUPFAM" id="SSF56925">
    <property type="entry name" value="OMPA-like"/>
    <property type="match status" value="1"/>
</dbReference>
<evidence type="ECO:0000313" key="3">
    <source>
        <dbReference type="EMBL" id="MEN3325174.1"/>
    </source>
</evidence>
<dbReference type="RefSeq" id="WP_346242975.1">
    <property type="nucleotide sequence ID" value="NZ_JAZHYP010000015.1"/>
</dbReference>
<keyword evidence="1" id="KW-0732">Signal</keyword>
<dbReference type="Gene3D" id="2.40.160.20">
    <property type="match status" value="1"/>
</dbReference>
<comment type="caution">
    <text evidence="3">The sequence shown here is derived from an EMBL/GenBank/DDBJ whole genome shotgun (WGS) entry which is preliminary data.</text>
</comment>
<organism evidence="3 4">
    <name type="scientific">Mariniflexile soesokkakense</name>
    <dbReference type="NCBI Taxonomy" id="1343160"/>
    <lineage>
        <taxon>Bacteria</taxon>
        <taxon>Pseudomonadati</taxon>
        <taxon>Bacteroidota</taxon>
        <taxon>Flavobacteriia</taxon>
        <taxon>Flavobacteriales</taxon>
        <taxon>Flavobacteriaceae</taxon>
        <taxon>Mariniflexile</taxon>
    </lineage>
</organism>
<dbReference type="Proteomes" id="UP001416393">
    <property type="component" value="Unassembled WGS sequence"/>
</dbReference>
<evidence type="ECO:0000256" key="1">
    <source>
        <dbReference type="ARBA" id="ARBA00022729"/>
    </source>
</evidence>
<keyword evidence="4" id="KW-1185">Reference proteome</keyword>
<name>A0ABV0AFM7_9FLAO</name>
<sequence>MKQIKIIMISILFLGSTLEAQNKWSAEFRPGINFPAEDFKGSNIETGFGFEVTVGYRFMEHLHTYLGWGNNTFSIEDSNMDFEENGYTFGLQFIHPLWISEDLSYLFRLGAIYNHLKLEDVNGELIDDSGHGLGWQIETGLDYVIGSNWSLRPSLRYRSLSRDIDVIQNQTISMDLNYLSFGLGVSKSF</sequence>
<evidence type="ECO:0000259" key="2">
    <source>
        <dbReference type="Pfam" id="PF13505"/>
    </source>
</evidence>
<accession>A0ABV0AFM7</accession>
<protein>
    <submittedName>
        <fullName evidence="3">Outer membrane beta-barrel protein</fullName>
    </submittedName>
</protein>
<feature type="domain" description="Outer membrane protein beta-barrel" evidence="2">
    <location>
        <begin position="11"/>
        <end position="189"/>
    </location>
</feature>